<dbReference type="GO" id="GO:0005829">
    <property type="term" value="C:cytosol"/>
    <property type="evidence" value="ECO:0007669"/>
    <property type="project" value="TreeGrafter"/>
</dbReference>
<evidence type="ECO:0000313" key="10">
    <source>
        <dbReference type="Proteomes" id="UP000177043"/>
    </source>
</evidence>
<keyword evidence="6 7" id="KW-0560">Oxidoreductase</keyword>
<protein>
    <recommendedName>
        <fullName evidence="3 7">Dihydrofolate reductase</fullName>
        <ecNumber evidence="3 7">1.5.1.3</ecNumber>
    </recommendedName>
</protein>
<evidence type="ECO:0000256" key="7">
    <source>
        <dbReference type="PIRNR" id="PIRNR000194"/>
    </source>
</evidence>
<dbReference type="CDD" id="cd00209">
    <property type="entry name" value="DHFR"/>
    <property type="match status" value="1"/>
</dbReference>
<dbReference type="EMBL" id="MHTJ01000002">
    <property type="protein sequence ID" value="OHA58959.1"/>
    <property type="molecule type" value="Genomic_DNA"/>
</dbReference>
<evidence type="ECO:0000256" key="5">
    <source>
        <dbReference type="ARBA" id="ARBA00022857"/>
    </source>
</evidence>
<dbReference type="PROSITE" id="PS51330">
    <property type="entry name" value="DHFR_2"/>
    <property type="match status" value="1"/>
</dbReference>
<evidence type="ECO:0000256" key="4">
    <source>
        <dbReference type="ARBA" id="ARBA00022563"/>
    </source>
</evidence>
<dbReference type="Proteomes" id="UP000177043">
    <property type="component" value="Unassembled WGS sequence"/>
</dbReference>
<dbReference type="PRINTS" id="PR00070">
    <property type="entry name" value="DHFR"/>
</dbReference>
<evidence type="ECO:0000313" key="9">
    <source>
        <dbReference type="EMBL" id="OHA58959.1"/>
    </source>
</evidence>
<dbReference type="AlphaFoldDB" id="A0A1G2QFX5"/>
<comment type="catalytic activity">
    <reaction evidence="7">
        <text>(6S)-5,6,7,8-tetrahydrofolate + NADP(+) = 7,8-dihydrofolate + NADPH + H(+)</text>
        <dbReference type="Rhea" id="RHEA:15009"/>
        <dbReference type="ChEBI" id="CHEBI:15378"/>
        <dbReference type="ChEBI" id="CHEBI:57451"/>
        <dbReference type="ChEBI" id="CHEBI:57453"/>
        <dbReference type="ChEBI" id="CHEBI:57783"/>
        <dbReference type="ChEBI" id="CHEBI:58349"/>
        <dbReference type="EC" id="1.5.1.3"/>
    </reaction>
</comment>
<dbReference type="InterPro" id="IPR001796">
    <property type="entry name" value="DHFR_dom"/>
</dbReference>
<dbReference type="GO" id="GO:0004146">
    <property type="term" value="F:dihydrofolate reductase activity"/>
    <property type="evidence" value="ECO:0007669"/>
    <property type="project" value="UniProtKB-EC"/>
</dbReference>
<dbReference type="SUPFAM" id="SSF53597">
    <property type="entry name" value="Dihydrofolate reductase-like"/>
    <property type="match status" value="1"/>
</dbReference>
<proteinExistence type="inferred from homology"/>
<dbReference type="GO" id="GO:0046655">
    <property type="term" value="P:folic acid metabolic process"/>
    <property type="evidence" value="ECO:0007669"/>
    <property type="project" value="TreeGrafter"/>
</dbReference>
<dbReference type="PIRSF" id="PIRSF000194">
    <property type="entry name" value="DHFR"/>
    <property type="match status" value="1"/>
</dbReference>
<sequence>MLSLIVARAQNGIIGQGNGLPWRLSTDQKYFKRVTTGHVVLMGRKTYESIPSKWRPLPDRRNIILSRQDGYSPEGAEVIQNLEQLQQITRPDEIVFVAGGAEIYALTLPIADRLLITEVCMEAEGDVFFPPFELSNWKLVRKDFQPRQDKDDCDMFFTEYVTIR</sequence>
<dbReference type="STRING" id="1802438.A2571_01115"/>
<accession>A0A1G2QFX5</accession>
<dbReference type="PANTHER" id="PTHR48069:SF3">
    <property type="entry name" value="DIHYDROFOLATE REDUCTASE"/>
    <property type="match status" value="1"/>
</dbReference>
<evidence type="ECO:0000256" key="1">
    <source>
        <dbReference type="ARBA" id="ARBA00004903"/>
    </source>
</evidence>
<evidence type="ECO:0000256" key="2">
    <source>
        <dbReference type="ARBA" id="ARBA00009539"/>
    </source>
</evidence>
<dbReference type="InterPro" id="IPR024072">
    <property type="entry name" value="DHFR-like_dom_sf"/>
</dbReference>
<name>A0A1G2QFX5_9BACT</name>
<comment type="similarity">
    <text evidence="2 7">Belongs to the dihydrofolate reductase family.</text>
</comment>
<comment type="caution">
    <text evidence="9">The sequence shown here is derived from an EMBL/GenBank/DDBJ whole genome shotgun (WGS) entry which is preliminary data.</text>
</comment>
<feature type="domain" description="DHFR" evidence="8">
    <location>
        <begin position="1"/>
        <end position="164"/>
    </location>
</feature>
<dbReference type="GO" id="GO:0046654">
    <property type="term" value="P:tetrahydrofolate biosynthetic process"/>
    <property type="evidence" value="ECO:0007669"/>
    <property type="project" value="UniProtKB-UniPathway"/>
</dbReference>
<dbReference type="GO" id="GO:0046452">
    <property type="term" value="P:dihydrofolate metabolic process"/>
    <property type="evidence" value="ECO:0007669"/>
    <property type="project" value="TreeGrafter"/>
</dbReference>
<evidence type="ECO:0000256" key="6">
    <source>
        <dbReference type="ARBA" id="ARBA00023002"/>
    </source>
</evidence>
<gene>
    <name evidence="9" type="ORF">A2571_01115</name>
</gene>
<comment type="pathway">
    <text evidence="1 7">Cofactor biosynthesis; tetrahydrofolate biosynthesis; 5,6,7,8-tetrahydrofolate from 7,8-dihydrofolate: step 1/1.</text>
</comment>
<dbReference type="Gene3D" id="3.40.430.10">
    <property type="entry name" value="Dihydrofolate Reductase, subunit A"/>
    <property type="match status" value="1"/>
</dbReference>
<comment type="function">
    <text evidence="7">Key enzyme in folate metabolism. Catalyzes an essential reaction for de novo glycine and purine synthesis, and for DNA precursor synthesis.</text>
</comment>
<reference evidence="9 10" key="1">
    <citation type="journal article" date="2016" name="Nat. Commun.">
        <title>Thousands of microbial genomes shed light on interconnected biogeochemical processes in an aquifer system.</title>
        <authorList>
            <person name="Anantharaman K."/>
            <person name="Brown C.T."/>
            <person name="Hug L.A."/>
            <person name="Sharon I."/>
            <person name="Castelle C.J."/>
            <person name="Probst A.J."/>
            <person name="Thomas B.C."/>
            <person name="Singh A."/>
            <person name="Wilkins M.J."/>
            <person name="Karaoz U."/>
            <person name="Brodie E.L."/>
            <person name="Williams K.H."/>
            <person name="Hubbard S.S."/>
            <person name="Banfield J.F."/>
        </authorList>
    </citation>
    <scope>NUCLEOTIDE SEQUENCE [LARGE SCALE GENOMIC DNA]</scope>
</reference>
<dbReference type="PANTHER" id="PTHR48069">
    <property type="entry name" value="DIHYDROFOLATE REDUCTASE"/>
    <property type="match status" value="1"/>
</dbReference>
<dbReference type="Pfam" id="PF00186">
    <property type="entry name" value="DHFR_1"/>
    <property type="match status" value="1"/>
</dbReference>
<organism evidence="9 10">
    <name type="scientific">Candidatus Vogelbacteria bacterium RIFOXYD1_FULL_44_32</name>
    <dbReference type="NCBI Taxonomy" id="1802438"/>
    <lineage>
        <taxon>Bacteria</taxon>
        <taxon>Candidatus Vogeliibacteriota</taxon>
    </lineage>
</organism>
<dbReference type="GO" id="GO:0006730">
    <property type="term" value="P:one-carbon metabolic process"/>
    <property type="evidence" value="ECO:0007669"/>
    <property type="project" value="UniProtKB-KW"/>
</dbReference>
<dbReference type="InterPro" id="IPR012259">
    <property type="entry name" value="DHFR"/>
</dbReference>
<evidence type="ECO:0000256" key="3">
    <source>
        <dbReference type="ARBA" id="ARBA00012856"/>
    </source>
</evidence>
<evidence type="ECO:0000259" key="8">
    <source>
        <dbReference type="PROSITE" id="PS51330"/>
    </source>
</evidence>
<dbReference type="GO" id="GO:0050661">
    <property type="term" value="F:NADP binding"/>
    <property type="evidence" value="ECO:0007669"/>
    <property type="project" value="InterPro"/>
</dbReference>
<keyword evidence="5 7" id="KW-0521">NADP</keyword>
<keyword evidence="4 7" id="KW-0554">One-carbon metabolism</keyword>
<dbReference type="UniPathway" id="UPA00077">
    <property type="reaction ID" value="UER00158"/>
</dbReference>
<dbReference type="EC" id="1.5.1.3" evidence="3 7"/>